<proteinExistence type="predicted"/>
<accession>A0AAW7M8S7</accession>
<evidence type="ECO:0000313" key="2">
    <source>
        <dbReference type="EMBL" id="MDN4488643.1"/>
    </source>
</evidence>
<feature type="compositionally biased region" description="Basic and acidic residues" evidence="1">
    <location>
        <begin position="21"/>
        <end position="31"/>
    </location>
</feature>
<dbReference type="AlphaFoldDB" id="A0AAW7M8S7"/>
<comment type="caution">
    <text evidence="2">The sequence shown here is derived from an EMBL/GenBank/DDBJ whole genome shotgun (WGS) entry which is preliminary data.</text>
</comment>
<evidence type="ECO:0000313" key="3">
    <source>
        <dbReference type="Proteomes" id="UP001172737"/>
    </source>
</evidence>
<gene>
    <name evidence="2" type="ORF">QQX10_10735</name>
</gene>
<organism evidence="2 3">
    <name type="scientific">Demequina lignilytica</name>
    <dbReference type="NCBI Taxonomy" id="3051663"/>
    <lineage>
        <taxon>Bacteria</taxon>
        <taxon>Bacillati</taxon>
        <taxon>Actinomycetota</taxon>
        <taxon>Actinomycetes</taxon>
        <taxon>Micrococcales</taxon>
        <taxon>Demequinaceae</taxon>
        <taxon>Demequina</taxon>
    </lineage>
</organism>
<sequence length="68" mass="7557">MSTEREPRVMGHPYNSSEALDAARRAFDHNRARINNGETLPSQSQSPWRRGKGPGSYSTGGVRRTGTR</sequence>
<dbReference type="Proteomes" id="UP001172737">
    <property type="component" value="Unassembled WGS sequence"/>
</dbReference>
<protein>
    <submittedName>
        <fullName evidence="2">Uncharacterized protein</fullName>
    </submittedName>
</protein>
<reference evidence="2" key="1">
    <citation type="submission" date="2023-06" db="EMBL/GenBank/DDBJ databases">
        <title>Sysu t00039.</title>
        <authorList>
            <person name="Gao L."/>
            <person name="Fang B.-Z."/>
            <person name="Li W.-J."/>
        </authorList>
    </citation>
    <scope>NUCLEOTIDE SEQUENCE</scope>
    <source>
        <strain evidence="2">SYSU T00039</strain>
    </source>
</reference>
<feature type="compositionally biased region" description="Polar residues" evidence="1">
    <location>
        <begin position="36"/>
        <end position="47"/>
    </location>
</feature>
<dbReference type="RefSeq" id="WP_301120761.1">
    <property type="nucleotide sequence ID" value="NZ_JAUHPX010000006.1"/>
</dbReference>
<keyword evidence="3" id="KW-1185">Reference proteome</keyword>
<feature type="region of interest" description="Disordered" evidence="1">
    <location>
        <begin position="1"/>
        <end position="68"/>
    </location>
</feature>
<name>A0AAW7M8S7_9MICO</name>
<evidence type="ECO:0000256" key="1">
    <source>
        <dbReference type="SAM" id="MobiDB-lite"/>
    </source>
</evidence>
<dbReference type="EMBL" id="JAUHPX010000006">
    <property type="protein sequence ID" value="MDN4488643.1"/>
    <property type="molecule type" value="Genomic_DNA"/>
</dbReference>